<accession>A0A6G0U0B5</accession>
<feature type="chain" id="PRO_5026080116" evidence="1">
    <location>
        <begin position="19"/>
        <end position="182"/>
    </location>
</feature>
<sequence length="182" mass="21676">MATMLITLLLYSKFHVYQVLMRLKLVKNQIVMIDNTVELNCGLTVFVCLTNKKEVQCKQKLHESTLNIGRTNKHDEEQNTRKIKNKIELIDIFILLLLLFKNLFNLLKQDTIILMKDKNMALLSNLNFTEGAIYKVIICWKYYIRQIWNPETTFEEFVHNEYGWNPQQITKTHVGWSFKYLI</sequence>
<gene>
    <name evidence="2" type="ORF">AGLY_003698</name>
</gene>
<dbReference type="EMBL" id="VYZN01000012">
    <property type="protein sequence ID" value="KAE9541707.1"/>
    <property type="molecule type" value="Genomic_DNA"/>
</dbReference>
<evidence type="ECO:0000313" key="2">
    <source>
        <dbReference type="EMBL" id="KAE9541707.1"/>
    </source>
</evidence>
<comment type="caution">
    <text evidence="2">The sequence shown here is derived from an EMBL/GenBank/DDBJ whole genome shotgun (WGS) entry which is preliminary data.</text>
</comment>
<proteinExistence type="predicted"/>
<evidence type="ECO:0000313" key="3">
    <source>
        <dbReference type="Proteomes" id="UP000475862"/>
    </source>
</evidence>
<name>A0A6G0U0B5_APHGL</name>
<evidence type="ECO:0000256" key="1">
    <source>
        <dbReference type="SAM" id="SignalP"/>
    </source>
</evidence>
<dbReference type="Proteomes" id="UP000475862">
    <property type="component" value="Unassembled WGS sequence"/>
</dbReference>
<dbReference type="AlphaFoldDB" id="A0A6G0U0B5"/>
<dbReference type="OrthoDB" id="4348522at2759"/>
<keyword evidence="1" id="KW-0732">Signal</keyword>
<keyword evidence="3" id="KW-1185">Reference proteome</keyword>
<protein>
    <submittedName>
        <fullName evidence="2">Uncharacterized protein</fullName>
    </submittedName>
</protein>
<organism evidence="2 3">
    <name type="scientific">Aphis glycines</name>
    <name type="common">Soybean aphid</name>
    <dbReference type="NCBI Taxonomy" id="307491"/>
    <lineage>
        <taxon>Eukaryota</taxon>
        <taxon>Metazoa</taxon>
        <taxon>Ecdysozoa</taxon>
        <taxon>Arthropoda</taxon>
        <taxon>Hexapoda</taxon>
        <taxon>Insecta</taxon>
        <taxon>Pterygota</taxon>
        <taxon>Neoptera</taxon>
        <taxon>Paraneoptera</taxon>
        <taxon>Hemiptera</taxon>
        <taxon>Sternorrhyncha</taxon>
        <taxon>Aphidomorpha</taxon>
        <taxon>Aphidoidea</taxon>
        <taxon>Aphididae</taxon>
        <taxon>Aphidini</taxon>
        <taxon>Aphis</taxon>
        <taxon>Aphis</taxon>
    </lineage>
</organism>
<feature type="signal peptide" evidence="1">
    <location>
        <begin position="1"/>
        <end position="18"/>
    </location>
</feature>
<reference evidence="2 3" key="1">
    <citation type="submission" date="2019-08" db="EMBL/GenBank/DDBJ databases">
        <title>The genome of the soybean aphid Biotype 1, its phylome, world population structure and adaptation to the North American continent.</title>
        <authorList>
            <person name="Giordano R."/>
            <person name="Donthu R.K."/>
            <person name="Hernandez A.G."/>
            <person name="Wright C.L."/>
            <person name="Zimin A.V."/>
        </authorList>
    </citation>
    <scope>NUCLEOTIDE SEQUENCE [LARGE SCALE GENOMIC DNA]</scope>
    <source>
        <tissue evidence="2">Whole aphids</tissue>
    </source>
</reference>